<evidence type="ECO:0000256" key="2">
    <source>
        <dbReference type="HAMAP-Rule" id="MF_00634"/>
    </source>
</evidence>
<gene>
    <name evidence="3" type="ORF">HNQ81_000596</name>
</gene>
<keyword evidence="4" id="KW-1185">Reference proteome</keyword>
<dbReference type="Gene3D" id="3.30.1200.10">
    <property type="entry name" value="YggU-like"/>
    <property type="match status" value="1"/>
</dbReference>
<dbReference type="AlphaFoldDB" id="A0A840UPW7"/>
<dbReference type="Proteomes" id="UP000539642">
    <property type="component" value="Unassembled WGS sequence"/>
</dbReference>
<reference evidence="3 4" key="1">
    <citation type="submission" date="2020-08" db="EMBL/GenBank/DDBJ databases">
        <title>Genomic Encyclopedia of Type Strains, Phase IV (KMG-IV): sequencing the most valuable type-strain genomes for metagenomic binning, comparative biology and taxonomic classification.</title>
        <authorList>
            <person name="Goeker M."/>
        </authorList>
    </citation>
    <scope>NUCLEOTIDE SEQUENCE [LARGE SCALE GENOMIC DNA]</scope>
    <source>
        <strain evidence="3 4">DSM 28570</strain>
    </source>
</reference>
<dbReference type="EMBL" id="JACHEO010000002">
    <property type="protein sequence ID" value="MBB5346886.1"/>
    <property type="molecule type" value="Genomic_DNA"/>
</dbReference>
<sequence>METDESALPCLTVQRDGSVGIWIYVQPRASKSAIAGMHDGCLKLAITSPPVDNKANRAVTAFLADFLNIPRKNIRLISGDKSRRKLFGIAGSTLIELQERIMPIVLRG</sequence>
<comment type="similarity">
    <text evidence="1 2">Belongs to the UPF0235 family.</text>
</comment>
<name>A0A840UPW7_9BACT</name>
<dbReference type="RefSeq" id="WP_183348155.1">
    <property type="nucleotide sequence ID" value="NZ_JACHEO010000002.1"/>
</dbReference>
<evidence type="ECO:0000313" key="3">
    <source>
        <dbReference type="EMBL" id="MBB5346886.1"/>
    </source>
</evidence>
<dbReference type="InterPro" id="IPR003746">
    <property type="entry name" value="DUF167"/>
</dbReference>
<protein>
    <recommendedName>
        <fullName evidence="2">UPF0235 protein HNQ81_000596</fullName>
    </recommendedName>
</protein>
<evidence type="ECO:0000256" key="1">
    <source>
        <dbReference type="ARBA" id="ARBA00010364"/>
    </source>
</evidence>
<dbReference type="Pfam" id="PF02594">
    <property type="entry name" value="DUF167"/>
    <property type="match status" value="1"/>
</dbReference>
<comment type="caution">
    <text evidence="3">The sequence shown here is derived from an EMBL/GenBank/DDBJ whole genome shotgun (WGS) entry which is preliminary data.</text>
</comment>
<dbReference type="PANTHER" id="PTHR13420">
    <property type="entry name" value="UPF0235 PROTEIN C15ORF40"/>
    <property type="match status" value="1"/>
</dbReference>
<dbReference type="SMART" id="SM01152">
    <property type="entry name" value="DUF167"/>
    <property type="match status" value="1"/>
</dbReference>
<evidence type="ECO:0000313" key="4">
    <source>
        <dbReference type="Proteomes" id="UP000539642"/>
    </source>
</evidence>
<dbReference type="GO" id="GO:0005737">
    <property type="term" value="C:cytoplasm"/>
    <property type="evidence" value="ECO:0007669"/>
    <property type="project" value="TreeGrafter"/>
</dbReference>
<dbReference type="SUPFAM" id="SSF69786">
    <property type="entry name" value="YggU-like"/>
    <property type="match status" value="1"/>
</dbReference>
<dbReference type="HAMAP" id="MF_00634">
    <property type="entry name" value="UPF0235"/>
    <property type="match status" value="1"/>
</dbReference>
<proteinExistence type="inferred from homology"/>
<accession>A0A840UPW7</accession>
<dbReference type="PANTHER" id="PTHR13420:SF7">
    <property type="entry name" value="UPF0235 PROTEIN C15ORF40"/>
    <property type="match status" value="1"/>
</dbReference>
<dbReference type="NCBIfam" id="TIGR00251">
    <property type="entry name" value="DUF167 family protein"/>
    <property type="match status" value="1"/>
</dbReference>
<organism evidence="3 4">
    <name type="scientific">Desulfoprunum benzoelyticum</name>
    <dbReference type="NCBI Taxonomy" id="1506996"/>
    <lineage>
        <taxon>Bacteria</taxon>
        <taxon>Pseudomonadati</taxon>
        <taxon>Thermodesulfobacteriota</taxon>
        <taxon>Desulfobulbia</taxon>
        <taxon>Desulfobulbales</taxon>
        <taxon>Desulfobulbaceae</taxon>
        <taxon>Desulfoprunum</taxon>
    </lineage>
</organism>
<dbReference type="InterPro" id="IPR036591">
    <property type="entry name" value="YggU-like_sf"/>
</dbReference>